<keyword evidence="1" id="KW-0285">Flavoprotein</keyword>
<feature type="domain" description="Luciferase-like" evidence="5">
    <location>
        <begin position="5"/>
        <end position="250"/>
    </location>
</feature>
<keyword evidence="3" id="KW-0560">Oxidoreductase</keyword>
<accession>A0A6J6W0H3</accession>
<keyword evidence="4" id="KW-0503">Monooxygenase</keyword>
<organism evidence="6">
    <name type="scientific">freshwater metagenome</name>
    <dbReference type="NCBI Taxonomy" id="449393"/>
    <lineage>
        <taxon>unclassified sequences</taxon>
        <taxon>metagenomes</taxon>
        <taxon>ecological metagenomes</taxon>
    </lineage>
</organism>
<evidence type="ECO:0000256" key="3">
    <source>
        <dbReference type="ARBA" id="ARBA00023002"/>
    </source>
</evidence>
<dbReference type="InterPro" id="IPR050172">
    <property type="entry name" value="SsuD_RutA_monooxygenase"/>
</dbReference>
<name>A0A6J6W0H3_9ZZZZ</name>
<dbReference type="SUPFAM" id="SSF51679">
    <property type="entry name" value="Bacterial luciferase-like"/>
    <property type="match status" value="1"/>
</dbReference>
<evidence type="ECO:0000259" key="5">
    <source>
        <dbReference type="Pfam" id="PF00296"/>
    </source>
</evidence>
<evidence type="ECO:0000256" key="4">
    <source>
        <dbReference type="ARBA" id="ARBA00023033"/>
    </source>
</evidence>
<evidence type="ECO:0000256" key="1">
    <source>
        <dbReference type="ARBA" id="ARBA00022630"/>
    </source>
</evidence>
<dbReference type="GO" id="GO:0046306">
    <property type="term" value="P:alkanesulfonate catabolic process"/>
    <property type="evidence" value="ECO:0007669"/>
    <property type="project" value="TreeGrafter"/>
</dbReference>
<dbReference type="InterPro" id="IPR036661">
    <property type="entry name" value="Luciferase-like_sf"/>
</dbReference>
<evidence type="ECO:0000256" key="2">
    <source>
        <dbReference type="ARBA" id="ARBA00022643"/>
    </source>
</evidence>
<dbReference type="InterPro" id="IPR019923">
    <property type="entry name" value="Lucif-like_OxRdtase_MSMEG_2516"/>
</dbReference>
<reference evidence="6" key="1">
    <citation type="submission" date="2020-05" db="EMBL/GenBank/DDBJ databases">
        <authorList>
            <person name="Chiriac C."/>
            <person name="Salcher M."/>
            <person name="Ghai R."/>
            <person name="Kavagutti S V."/>
        </authorList>
    </citation>
    <scope>NUCLEOTIDE SEQUENCE</scope>
</reference>
<dbReference type="PANTHER" id="PTHR42847">
    <property type="entry name" value="ALKANESULFONATE MONOOXYGENASE"/>
    <property type="match status" value="1"/>
</dbReference>
<gene>
    <name evidence="6" type="ORF">UFOPK2925_00654</name>
</gene>
<dbReference type="EMBL" id="CAEZZU010000079">
    <property type="protein sequence ID" value="CAB4777860.1"/>
    <property type="molecule type" value="Genomic_DNA"/>
</dbReference>
<protein>
    <submittedName>
        <fullName evidence="6">Unannotated protein</fullName>
    </submittedName>
</protein>
<dbReference type="NCBIfam" id="TIGR03621">
    <property type="entry name" value="F420_MSMEG_2516"/>
    <property type="match status" value="1"/>
</dbReference>
<proteinExistence type="predicted"/>
<dbReference type="PANTHER" id="PTHR42847:SF4">
    <property type="entry name" value="ALKANESULFONATE MONOOXYGENASE-RELATED"/>
    <property type="match status" value="1"/>
</dbReference>
<evidence type="ECO:0000313" key="6">
    <source>
        <dbReference type="EMBL" id="CAB4777860.1"/>
    </source>
</evidence>
<sequence>MTHPFKFGVQIGGNLSSSEFKALALKIESLGYTTLYAPDHFVDTDLAPMVVLSMAAAVTTDLRVSALVFANDYKHPAILAKEIATLDVLSNGRVDLGIGAGWMQVDYEQLGIPYDRPGLRIERLEEALQIIRGCWSGEEFSFSGDHYTVTKHSATPVPTQKPGPPILIGGGGPRVLRLAGRYADIIGINPNLRAGAITQDAAKDSIASMTAQKIEWIKEGAGERFDSLELQIRYFVAAVTDDRQGYAEAMAPMFGIDAEEALGAGVVLAGTIDEICETLIERREVWGVSNVVFGNDNFELLAPVVARLAGS</sequence>
<dbReference type="AlphaFoldDB" id="A0A6J6W0H3"/>
<dbReference type="InterPro" id="IPR011251">
    <property type="entry name" value="Luciferase-like_dom"/>
</dbReference>
<dbReference type="Gene3D" id="3.20.20.30">
    <property type="entry name" value="Luciferase-like domain"/>
    <property type="match status" value="1"/>
</dbReference>
<dbReference type="GO" id="GO:0008726">
    <property type="term" value="F:alkanesulfonate monooxygenase activity"/>
    <property type="evidence" value="ECO:0007669"/>
    <property type="project" value="TreeGrafter"/>
</dbReference>
<keyword evidence="2" id="KW-0288">FMN</keyword>
<dbReference type="Pfam" id="PF00296">
    <property type="entry name" value="Bac_luciferase"/>
    <property type="match status" value="1"/>
</dbReference>